<keyword evidence="5" id="KW-0768">Sushi</keyword>
<dbReference type="PANTHER" id="PTHR24034:SF146">
    <property type="entry name" value="FIBULIN-7-LIKE"/>
    <property type="match status" value="1"/>
</dbReference>
<evidence type="ECO:0000256" key="2">
    <source>
        <dbReference type="ARBA" id="ARBA00022737"/>
    </source>
</evidence>
<comment type="caution">
    <text evidence="8">The sequence shown here is derived from an EMBL/GenBank/DDBJ whole genome shotgun (WGS) entry which is preliminary data.</text>
</comment>
<evidence type="ECO:0000256" key="3">
    <source>
        <dbReference type="ARBA" id="ARBA00023157"/>
    </source>
</evidence>
<protein>
    <submittedName>
        <fullName evidence="8">FBLN7 protein</fullName>
    </submittedName>
</protein>
<evidence type="ECO:0000259" key="6">
    <source>
        <dbReference type="PROSITE" id="PS50026"/>
    </source>
</evidence>
<dbReference type="InterPro" id="IPR049883">
    <property type="entry name" value="NOTCH1_EGF-like"/>
</dbReference>
<dbReference type="SMART" id="SM00032">
    <property type="entry name" value="CCP"/>
    <property type="match status" value="1"/>
</dbReference>
<dbReference type="InterPro" id="IPR001881">
    <property type="entry name" value="EGF-like_Ca-bd_dom"/>
</dbReference>
<dbReference type="CDD" id="cd00054">
    <property type="entry name" value="EGF_CA"/>
    <property type="match status" value="1"/>
</dbReference>
<evidence type="ECO:0000313" key="9">
    <source>
        <dbReference type="Proteomes" id="UP001166093"/>
    </source>
</evidence>
<evidence type="ECO:0000256" key="1">
    <source>
        <dbReference type="ARBA" id="ARBA00022536"/>
    </source>
</evidence>
<dbReference type="PROSITE" id="PS50026">
    <property type="entry name" value="EGF_3"/>
    <property type="match status" value="1"/>
</dbReference>
<evidence type="ECO:0000313" key="8">
    <source>
        <dbReference type="EMBL" id="MBN3288099.1"/>
    </source>
</evidence>
<dbReference type="Gene3D" id="2.10.25.10">
    <property type="entry name" value="Laminin"/>
    <property type="match status" value="3"/>
</dbReference>
<organism evidence="8 9">
    <name type="scientific">Polyodon spathula</name>
    <name type="common">North American paddlefish</name>
    <name type="synonym">Squalus spathula</name>
    <dbReference type="NCBI Taxonomy" id="7913"/>
    <lineage>
        <taxon>Eukaryota</taxon>
        <taxon>Metazoa</taxon>
        <taxon>Chordata</taxon>
        <taxon>Craniata</taxon>
        <taxon>Vertebrata</taxon>
        <taxon>Euteleostomi</taxon>
        <taxon>Actinopterygii</taxon>
        <taxon>Chondrostei</taxon>
        <taxon>Acipenseriformes</taxon>
        <taxon>Polyodontidae</taxon>
        <taxon>Polyodon</taxon>
    </lineage>
</organism>
<dbReference type="PROSITE" id="PS01187">
    <property type="entry name" value="EGF_CA"/>
    <property type="match status" value="1"/>
</dbReference>
<dbReference type="InterPro" id="IPR000436">
    <property type="entry name" value="Sushi_SCR_CCP_dom"/>
</dbReference>
<dbReference type="InterPro" id="IPR018097">
    <property type="entry name" value="EGF_Ca-bd_CS"/>
</dbReference>
<dbReference type="EMBL" id="JAAWVQ010172217">
    <property type="protein sequence ID" value="MBN3288099.1"/>
    <property type="molecule type" value="Genomic_DNA"/>
</dbReference>
<dbReference type="Proteomes" id="UP001166093">
    <property type="component" value="Unassembled WGS sequence"/>
</dbReference>
<dbReference type="PANTHER" id="PTHR24034">
    <property type="entry name" value="EGF-LIKE DOMAIN-CONTAINING PROTEIN"/>
    <property type="match status" value="1"/>
</dbReference>
<proteinExistence type="predicted"/>
<dbReference type="Pfam" id="PF07645">
    <property type="entry name" value="EGF_CA"/>
    <property type="match status" value="1"/>
</dbReference>
<dbReference type="CDD" id="cd00033">
    <property type="entry name" value="CCP"/>
    <property type="match status" value="1"/>
</dbReference>
<dbReference type="SUPFAM" id="SSF57535">
    <property type="entry name" value="Complement control module/SCR domain"/>
    <property type="match status" value="1"/>
</dbReference>
<dbReference type="InterPro" id="IPR035976">
    <property type="entry name" value="Sushi/SCR/CCP_sf"/>
</dbReference>
<dbReference type="SUPFAM" id="SSF57196">
    <property type="entry name" value="EGF/Laminin"/>
    <property type="match status" value="2"/>
</dbReference>
<feature type="non-terminal residue" evidence="8">
    <location>
        <position position="1"/>
    </location>
</feature>
<dbReference type="SMART" id="SM00181">
    <property type="entry name" value="EGF"/>
    <property type="match status" value="3"/>
</dbReference>
<dbReference type="SMART" id="SM00179">
    <property type="entry name" value="EGF_CA"/>
    <property type="match status" value="3"/>
</dbReference>
<feature type="domain" description="EGF-like" evidence="6">
    <location>
        <begin position="65"/>
        <end position="101"/>
    </location>
</feature>
<evidence type="ECO:0000256" key="4">
    <source>
        <dbReference type="PROSITE-ProRule" id="PRU00076"/>
    </source>
</evidence>
<evidence type="ECO:0000259" key="7">
    <source>
        <dbReference type="PROSITE" id="PS50923"/>
    </source>
</evidence>
<evidence type="ECO:0000256" key="5">
    <source>
        <dbReference type="PROSITE-ProRule" id="PRU00302"/>
    </source>
</evidence>
<keyword evidence="2" id="KW-0677">Repeat</keyword>
<feature type="disulfide bond" evidence="4">
    <location>
        <begin position="91"/>
        <end position="100"/>
    </location>
</feature>
<name>A0ABS2YMV8_POLSP</name>
<keyword evidence="3 4" id="KW-1015">Disulfide bond</keyword>
<keyword evidence="9" id="KW-1185">Reference proteome</keyword>
<sequence>MLCFFSPQTCPKLEVPNNNRKLWSMSAVGHEVHFLCEKGFELVGSETRDCQESHSWSGQQPFSRNINECAKSPCLNESTCVDDVNRFAFICVKGWSGTYCQNSMYSYWTSQTISYFSRQPHCADMQGSTQRTCDEGFQIAGRDNSLCQDLDECELYYLGRLPRLCSHTYVSTLRSYRCTYPPGYTLHDDQRNCKDEDECASRQHNCSRDELCVNTSGGFQCMQPDCPRARQNTSYVKTCLLRCERNPCPVDNKACIQAASSISFSYLSLVSNLTVPHMRFRVSAASLNGDSLRFGLLGGTWPQSLHCAALGPAYQGAGPGPPCPGACCAGGRA</sequence>
<keyword evidence="1 4" id="KW-0245">EGF-like domain</keyword>
<gene>
    <name evidence="8" type="primary">Fbln7_1</name>
    <name evidence="8" type="ORF">GTO93_0017006</name>
</gene>
<feature type="domain" description="Sushi" evidence="7">
    <location>
        <begin position="8"/>
        <end position="71"/>
    </location>
</feature>
<comment type="caution">
    <text evidence="4">Lacks conserved residue(s) required for the propagation of feature annotation.</text>
</comment>
<dbReference type="Pfam" id="PF00084">
    <property type="entry name" value="Sushi"/>
    <property type="match status" value="1"/>
</dbReference>
<dbReference type="PROSITE" id="PS50923">
    <property type="entry name" value="SUSHI"/>
    <property type="match status" value="1"/>
</dbReference>
<dbReference type="InterPro" id="IPR000742">
    <property type="entry name" value="EGF"/>
</dbReference>
<dbReference type="InterPro" id="IPR050751">
    <property type="entry name" value="ECM_structural_protein"/>
</dbReference>
<dbReference type="Gene3D" id="2.10.70.10">
    <property type="entry name" value="Complement Module, domain 1"/>
    <property type="match status" value="1"/>
</dbReference>
<reference evidence="8" key="1">
    <citation type="journal article" date="2021" name="Cell">
        <title>Tracing the genetic footprints of vertebrate landing in non-teleost ray-finned fishes.</title>
        <authorList>
            <person name="Bi X."/>
            <person name="Wang K."/>
            <person name="Yang L."/>
            <person name="Pan H."/>
            <person name="Jiang H."/>
            <person name="Wei Q."/>
            <person name="Fang M."/>
            <person name="Yu H."/>
            <person name="Zhu C."/>
            <person name="Cai Y."/>
            <person name="He Y."/>
            <person name="Gan X."/>
            <person name="Zeng H."/>
            <person name="Yu D."/>
            <person name="Zhu Y."/>
            <person name="Jiang H."/>
            <person name="Qiu Q."/>
            <person name="Yang H."/>
            <person name="Zhang Y.E."/>
            <person name="Wang W."/>
            <person name="Zhu M."/>
            <person name="He S."/>
            <person name="Zhang G."/>
        </authorList>
    </citation>
    <scope>NUCLEOTIDE SEQUENCE</scope>
    <source>
        <strain evidence="8">Pddl_001</strain>
    </source>
</reference>
<feature type="non-terminal residue" evidence="8">
    <location>
        <position position="333"/>
    </location>
</feature>
<accession>A0ABS2YMV8</accession>